<evidence type="ECO:0000259" key="5">
    <source>
        <dbReference type="PROSITE" id="PS50089"/>
    </source>
</evidence>
<organism evidence="6 7">
    <name type="scientific">Spinacia oleracea</name>
    <name type="common">Spinach</name>
    <dbReference type="NCBI Taxonomy" id="3562"/>
    <lineage>
        <taxon>Eukaryota</taxon>
        <taxon>Viridiplantae</taxon>
        <taxon>Streptophyta</taxon>
        <taxon>Embryophyta</taxon>
        <taxon>Tracheophyta</taxon>
        <taxon>Spermatophyta</taxon>
        <taxon>Magnoliopsida</taxon>
        <taxon>eudicotyledons</taxon>
        <taxon>Gunneridae</taxon>
        <taxon>Pentapetalae</taxon>
        <taxon>Caryophyllales</taxon>
        <taxon>Chenopodiaceae</taxon>
        <taxon>Chenopodioideae</taxon>
        <taxon>Anserineae</taxon>
        <taxon>Spinacia</taxon>
    </lineage>
</organism>
<name>A0A9R0JSL4_SPIOL</name>
<dbReference type="PANTHER" id="PTHR45969:SF33">
    <property type="entry name" value="RING ZINC FINGER PROTEIN-RELATED"/>
    <property type="match status" value="1"/>
</dbReference>
<evidence type="ECO:0000313" key="6">
    <source>
        <dbReference type="Proteomes" id="UP000813463"/>
    </source>
</evidence>
<accession>A0A9R0JSL4</accession>
<dbReference type="KEGG" id="soe:110784949"/>
<dbReference type="Pfam" id="PF13639">
    <property type="entry name" value="zf-RING_2"/>
    <property type="match status" value="1"/>
</dbReference>
<dbReference type="GO" id="GO:0061630">
    <property type="term" value="F:ubiquitin protein ligase activity"/>
    <property type="evidence" value="ECO:0000318"/>
    <property type="project" value="GO_Central"/>
</dbReference>
<dbReference type="GO" id="GO:0016567">
    <property type="term" value="P:protein ubiquitination"/>
    <property type="evidence" value="ECO:0000318"/>
    <property type="project" value="GO_Central"/>
</dbReference>
<dbReference type="InterPro" id="IPR013083">
    <property type="entry name" value="Znf_RING/FYVE/PHD"/>
</dbReference>
<reference evidence="7" key="2">
    <citation type="submission" date="2025-08" db="UniProtKB">
        <authorList>
            <consortium name="RefSeq"/>
        </authorList>
    </citation>
    <scope>IDENTIFICATION</scope>
    <source>
        <tissue evidence="7">Leaf</tissue>
    </source>
</reference>
<evidence type="ECO:0000256" key="4">
    <source>
        <dbReference type="PROSITE-ProRule" id="PRU00175"/>
    </source>
</evidence>
<gene>
    <name evidence="7" type="primary">LOC110784949</name>
</gene>
<evidence type="ECO:0000256" key="1">
    <source>
        <dbReference type="ARBA" id="ARBA00022723"/>
    </source>
</evidence>
<dbReference type="SMART" id="SM00184">
    <property type="entry name" value="RING"/>
    <property type="match status" value="1"/>
</dbReference>
<evidence type="ECO:0000256" key="3">
    <source>
        <dbReference type="ARBA" id="ARBA00022833"/>
    </source>
</evidence>
<dbReference type="AlphaFoldDB" id="A0A9R0JSL4"/>
<dbReference type="GeneID" id="110784949"/>
<sequence length="176" mass="19889">MGFPAGYTEVLLPKLLLTTLSLLGFVRKLVLSLLRLLGLSSFVEPGNELDQPEPGPIHGISSAGALIREMLPAVTYAEILALAGPFGPEESDLPEGCAVCLYEFEEEDEIRRMRNCRHMFHRCCVDRWIDHDRKTCPLCRKPFVPEELQEDFNEKLWAASGIPDFYSEYSPITNFL</sequence>
<dbReference type="PANTHER" id="PTHR45969">
    <property type="entry name" value="RING ZINC FINGER PROTEIN-RELATED"/>
    <property type="match status" value="1"/>
</dbReference>
<reference evidence="6" key="1">
    <citation type="journal article" date="2021" name="Nat. Commun.">
        <title>Genomic analyses provide insights into spinach domestication and the genetic basis of agronomic traits.</title>
        <authorList>
            <person name="Cai X."/>
            <person name="Sun X."/>
            <person name="Xu C."/>
            <person name="Sun H."/>
            <person name="Wang X."/>
            <person name="Ge C."/>
            <person name="Zhang Z."/>
            <person name="Wang Q."/>
            <person name="Fei Z."/>
            <person name="Jiao C."/>
            <person name="Wang Q."/>
        </authorList>
    </citation>
    <scope>NUCLEOTIDE SEQUENCE [LARGE SCALE GENOMIC DNA]</scope>
    <source>
        <strain evidence="6">cv. Varoflay</strain>
    </source>
</reference>
<protein>
    <submittedName>
        <fullName evidence="7">Brassinosteroid-responsive RING protein 1</fullName>
    </submittedName>
</protein>
<dbReference type="PROSITE" id="PS50089">
    <property type="entry name" value="ZF_RING_2"/>
    <property type="match status" value="1"/>
</dbReference>
<keyword evidence="1" id="KW-0479">Metal-binding</keyword>
<evidence type="ECO:0000313" key="7">
    <source>
        <dbReference type="RefSeq" id="XP_021845078.2"/>
    </source>
</evidence>
<dbReference type="RefSeq" id="XP_021845078.2">
    <property type="nucleotide sequence ID" value="XM_021989386.2"/>
</dbReference>
<keyword evidence="6" id="KW-1185">Reference proteome</keyword>
<dbReference type="Gene3D" id="3.30.40.10">
    <property type="entry name" value="Zinc/RING finger domain, C3HC4 (zinc finger)"/>
    <property type="match status" value="1"/>
</dbReference>
<evidence type="ECO:0000256" key="2">
    <source>
        <dbReference type="ARBA" id="ARBA00022771"/>
    </source>
</evidence>
<dbReference type="SUPFAM" id="SSF57850">
    <property type="entry name" value="RING/U-box"/>
    <property type="match status" value="1"/>
</dbReference>
<proteinExistence type="predicted"/>
<keyword evidence="2 4" id="KW-0863">Zinc-finger</keyword>
<dbReference type="Proteomes" id="UP000813463">
    <property type="component" value="Chromosome 6"/>
</dbReference>
<keyword evidence="3" id="KW-0862">Zinc</keyword>
<dbReference type="GO" id="GO:0008270">
    <property type="term" value="F:zinc ion binding"/>
    <property type="evidence" value="ECO:0007669"/>
    <property type="project" value="UniProtKB-KW"/>
</dbReference>
<feature type="domain" description="RING-type" evidence="5">
    <location>
        <begin position="97"/>
        <end position="140"/>
    </location>
</feature>
<dbReference type="InterPro" id="IPR001841">
    <property type="entry name" value="Znf_RING"/>
</dbReference>